<dbReference type="PROSITE" id="PS50933">
    <property type="entry name" value="CHRD"/>
    <property type="match status" value="1"/>
</dbReference>
<evidence type="ECO:0000259" key="2">
    <source>
        <dbReference type="PROSITE" id="PS50933"/>
    </source>
</evidence>
<dbReference type="EMBL" id="JBHSMT010000030">
    <property type="protein sequence ID" value="MFC5476304.1"/>
    <property type="molecule type" value="Genomic_DNA"/>
</dbReference>
<name>A0ABW0MER6_9BURK</name>
<dbReference type="Pfam" id="PF07452">
    <property type="entry name" value="CHRD"/>
    <property type="match status" value="1"/>
</dbReference>
<evidence type="ECO:0000313" key="4">
    <source>
        <dbReference type="Proteomes" id="UP001596045"/>
    </source>
</evidence>
<accession>A0ABW0MER6</accession>
<organism evidence="3 4">
    <name type="scientific">Paraherbaspirillum soli</name>
    <dbReference type="NCBI Taxonomy" id="631222"/>
    <lineage>
        <taxon>Bacteria</taxon>
        <taxon>Pseudomonadati</taxon>
        <taxon>Pseudomonadota</taxon>
        <taxon>Betaproteobacteria</taxon>
        <taxon>Burkholderiales</taxon>
        <taxon>Oxalobacteraceae</taxon>
        <taxon>Paraherbaspirillum</taxon>
    </lineage>
</organism>
<feature type="signal peptide" evidence="1">
    <location>
        <begin position="1"/>
        <end position="27"/>
    </location>
</feature>
<sequence length="144" mass="15018">MITLQKHARSLLFVTLTMLLGIGSAMAENPTSHVTLTGAQEVPPVSTKASGTGKIVVDTEKMVSGSVTVEGFDSMASHIHKGAAGKAGPVIHPLTKTAPNTWSVPAGTKLTDDEYVDYMAGNLYVNVHSVAHPGGEVRGQLTPK</sequence>
<comment type="caution">
    <text evidence="3">The sequence shown here is derived from an EMBL/GenBank/DDBJ whole genome shotgun (WGS) entry which is preliminary data.</text>
</comment>
<proteinExistence type="predicted"/>
<dbReference type="Proteomes" id="UP001596045">
    <property type="component" value="Unassembled WGS sequence"/>
</dbReference>
<protein>
    <submittedName>
        <fullName evidence="3">CHRD domain-containing protein</fullName>
    </submittedName>
</protein>
<keyword evidence="1" id="KW-0732">Signal</keyword>
<gene>
    <name evidence="3" type="ORF">ACFPM8_20260</name>
</gene>
<evidence type="ECO:0000256" key="1">
    <source>
        <dbReference type="SAM" id="SignalP"/>
    </source>
</evidence>
<keyword evidence="4" id="KW-1185">Reference proteome</keyword>
<evidence type="ECO:0000313" key="3">
    <source>
        <dbReference type="EMBL" id="MFC5476304.1"/>
    </source>
</evidence>
<dbReference type="InterPro" id="IPR010895">
    <property type="entry name" value="CHRD"/>
</dbReference>
<dbReference type="SMART" id="SM00754">
    <property type="entry name" value="CHRD"/>
    <property type="match status" value="1"/>
</dbReference>
<reference evidence="4" key="1">
    <citation type="journal article" date="2019" name="Int. J. Syst. Evol. Microbiol.">
        <title>The Global Catalogue of Microorganisms (GCM) 10K type strain sequencing project: providing services to taxonomists for standard genome sequencing and annotation.</title>
        <authorList>
            <consortium name="The Broad Institute Genomics Platform"/>
            <consortium name="The Broad Institute Genome Sequencing Center for Infectious Disease"/>
            <person name="Wu L."/>
            <person name="Ma J."/>
        </authorList>
    </citation>
    <scope>NUCLEOTIDE SEQUENCE [LARGE SCALE GENOMIC DNA]</scope>
    <source>
        <strain evidence="4">JCM 17066</strain>
    </source>
</reference>
<feature type="domain" description="CHRD" evidence="2">
    <location>
        <begin position="28"/>
        <end position="144"/>
    </location>
</feature>
<feature type="chain" id="PRO_5045259964" evidence="1">
    <location>
        <begin position="28"/>
        <end position="144"/>
    </location>
</feature>
<dbReference type="RefSeq" id="WP_379000375.1">
    <property type="nucleotide sequence ID" value="NZ_JBHSMT010000030.1"/>
</dbReference>